<keyword evidence="4 11" id="KW-1133">Transmembrane helix</keyword>
<name>A0AAD1SPH8_PELCU</name>
<evidence type="ECO:0000256" key="9">
    <source>
        <dbReference type="RuleBase" id="RU000688"/>
    </source>
</evidence>
<evidence type="ECO:0000256" key="5">
    <source>
        <dbReference type="ARBA" id="ARBA00023040"/>
    </source>
</evidence>
<dbReference type="GO" id="GO:0007197">
    <property type="term" value="P:adenylate cyclase-inhibiting G protein-coupled acetylcholine receptor signaling pathway"/>
    <property type="evidence" value="ECO:0007669"/>
    <property type="project" value="TreeGrafter"/>
</dbReference>
<evidence type="ECO:0000256" key="10">
    <source>
        <dbReference type="SAM" id="MobiDB-lite"/>
    </source>
</evidence>
<feature type="region of interest" description="Disordered" evidence="10">
    <location>
        <begin position="298"/>
        <end position="340"/>
    </location>
</feature>
<feature type="compositionally biased region" description="Basic and acidic residues" evidence="10">
    <location>
        <begin position="213"/>
        <end position="231"/>
    </location>
</feature>
<dbReference type="GO" id="GO:0005886">
    <property type="term" value="C:plasma membrane"/>
    <property type="evidence" value="ECO:0007669"/>
    <property type="project" value="UniProtKB-SubCell"/>
</dbReference>
<comment type="similarity">
    <text evidence="9">Belongs to the G-protein coupled receptor 1 family.</text>
</comment>
<dbReference type="Proteomes" id="UP001295444">
    <property type="component" value="Chromosome 06"/>
</dbReference>
<feature type="region of interest" description="Disordered" evidence="10">
    <location>
        <begin position="167"/>
        <end position="189"/>
    </location>
</feature>
<feature type="compositionally biased region" description="Polar residues" evidence="10">
    <location>
        <begin position="238"/>
        <end position="247"/>
    </location>
</feature>
<reference evidence="13" key="1">
    <citation type="submission" date="2022-03" db="EMBL/GenBank/DDBJ databases">
        <authorList>
            <person name="Alioto T."/>
            <person name="Alioto T."/>
            <person name="Gomez Garrido J."/>
        </authorList>
    </citation>
    <scope>NUCLEOTIDE SEQUENCE</scope>
</reference>
<dbReference type="GO" id="GO:0007187">
    <property type="term" value="P:G protein-coupled receptor signaling pathway, coupled to cyclic nucleotide second messenger"/>
    <property type="evidence" value="ECO:0007669"/>
    <property type="project" value="TreeGrafter"/>
</dbReference>
<feature type="domain" description="G-protein coupled receptors family 1 profile" evidence="12">
    <location>
        <begin position="56"/>
        <end position="150"/>
    </location>
</feature>
<dbReference type="SUPFAM" id="SSF81321">
    <property type="entry name" value="Family A G protein-coupled receptor-like"/>
    <property type="match status" value="1"/>
</dbReference>
<feature type="transmembrane region" description="Helical" evidence="11">
    <location>
        <begin position="38"/>
        <end position="65"/>
    </location>
</feature>
<dbReference type="GO" id="GO:0045202">
    <property type="term" value="C:synapse"/>
    <property type="evidence" value="ECO:0007669"/>
    <property type="project" value="TreeGrafter"/>
</dbReference>
<evidence type="ECO:0000313" key="14">
    <source>
        <dbReference type="Proteomes" id="UP001295444"/>
    </source>
</evidence>
<dbReference type="InterPro" id="IPR000276">
    <property type="entry name" value="GPCR_Rhodpsn"/>
</dbReference>
<evidence type="ECO:0000256" key="2">
    <source>
        <dbReference type="ARBA" id="ARBA00022475"/>
    </source>
</evidence>
<dbReference type="PRINTS" id="PR00237">
    <property type="entry name" value="GPCRRHODOPSN"/>
</dbReference>
<dbReference type="PANTHER" id="PTHR24247:SF254">
    <property type="entry name" value="HISTAMINE H3 RECEPTOR"/>
    <property type="match status" value="1"/>
</dbReference>
<dbReference type="Pfam" id="PF00001">
    <property type="entry name" value="7tm_1"/>
    <property type="match status" value="1"/>
</dbReference>
<keyword evidence="8 9" id="KW-0807">Transducer</keyword>
<keyword evidence="14" id="KW-1185">Reference proteome</keyword>
<dbReference type="AlphaFoldDB" id="A0AAD1SPH8"/>
<accession>A0AAD1SPH8</accession>
<feature type="transmembrane region" description="Helical" evidence="11">
    <location>
        <begin position="77"/>
        <end position="97"/>
    </location>
</feature>
<evidence type="ECO:0000256" key="3">
    <source>
        <dbReference type="ARBA" id="ARBA00022692"/>
    </source>
</evidence>
<dbReference type="PANTHER" id="PTHR24247">
    <property type="entry name" value="5-HYDROXYTRYPTAMINE RECEPTOR"/>
    <property type="match status" value="1"/>
</dbReference>
<evidence type="ECO:0000256" key="7">
    <source>
        <dbReference type="ARBA" id="ARBA00023170"/>
    </source>
</evidence>
<dbReference type="GO" id="GO:0004993">
    <property type="term" value="F:G protein-coupled serotonin receptor activity"/>
    <property type="evidence" value="ECO:0007669"/>
    <property type="project" value="TreeGrafter"/>
</dbReference>
<evidence type="ECO:0000256" key="8">
    <source>
        <dbReference type="ARBA" id="ARBA00023224"/>
    </source>
</evidence>
<evidence type="ECO:0000259" key="12">
    <source>
        <dbReference type="PROSITE" id="PS50262"/>
    </source>
</evidence>
<keyword evidence="7 9" id="KW-0675">Receptor</keyword>
<dbReference type="Gene3D" id="1.20.1070.10">
    <property type="entry name" value="Rhodopsin 7-helix transmembrane proteins"/>
    <property type="match status" value="1"/>
</dbReference>
<evidence type="ECO:0000256" key="6">
    <source>
        <dbReference type="ARBA" id="ARBA00023136"/>
    </source>
</evidence>
<keyword evidence="6 11" id="KW-0472">Membrane</keyword>
<dbReference type="InterPro" id="IPR017452">
    <property type="entry name" value="GPCR_Rhodpsn_7TM"/>
</dbReference>
<proteinExistence type="inferred from homology"/>
<feature type="region of interest" description="Disordered" evidence="10">
    <location>
        <begin position="213"/>
        <end position="247"/>
    </location>
</feature>
<feature type="transmembrane region" description="Helical" evidence="11">
    <location>
        <begin position="117"/>
        <end position="135"/>
    </location>
</feature>
<evidence type="ECO:0000256" key="4">
    <source>
        <dbReference type="ARBA" id="ARBA00022989"/>
    </source>
</evidence>
<evidence type="ECO:0000256" key="11">
    <source>
        <dbReference type="SAM" id="Phobius"/>
    </source>
</evidence>
<organism evidence="13 14">
    <name type="scientific">Pelobates cultripes</name>
    <name type="common">Western spadefoot toad</name>
    <dbReference type="NCBI Taxonomy" id="61616"/>
    <lineage>
        <taxon>Eukaryota</taxon>
        <taxon>Metazoa</taxon>
        <taxon>Chordata</taxon>
        <taxon>Craniata</taxon>
        <taxon>Vertebrata</taxon>
        <taxon>Euteleostomi</taxon>
        <taxon>Amphibia</taxon>
        <taxon>Batrachia</taxon>
        <taxon>Anura</taxon>
        <taxon>Pelobatoidea</taxon>
        <taxon>Pelobatidae</taxon>
        <taxon>Pelobates</taxon>
    </lineage>
</organism>
<sequence>MPCTGCGAEMDSTQQNWLSNGTWRNGEPSFHSKYPFSWTVFLAALMGVLIVTTVLGNALVMLAFLVDSSLRTQNNYFLLNLAISDFLVGALCIPLYVPYVLTGRWSFGKSVCKLWLVLDYLLCTSSVFNIVLISYDRFISVTRAPHRLHPGTISHHPKHSPIACTQGPSHITPNTAPSPAPMDHHKSPKHSPIAFPWELLIDQKPTHSPETRELLIDQKPAQRPETIDQKTAHRRGNCSLTKSSPQTRKLLIDQKPTHSPETRELLIDQKTAQRPETRELLIDQRPETRELLIDQRPGNCSLTKDQRPGNCSLTKNQPTAQRPGNCSVTKNQPTDQGTAH</sequence>
<keyword evidence="2" id="KW-1003">Cell membrane</keyword>
<dbReference type="EMBL" id="OW240917">
    <property type="protein sequence ID" value="CAH2303154.1"/>
    <property type="molecule type" value="Genomic_DNA"/>
</dbReference>
<protein>
    <submittedName>
        <fullName evidence="13">Histamine H3 receptor</fullName>
    </submittedName>
</protein>
<dbReference type="PROSITE" id="PS50262">
    <property type="entry name" value="G_PROTEIN_RECEP_F1_2"/>
    <property type="match status" value="1"/>
</dbReference>
<keyword evidence="3 9" id="KW-0812">Transmembrane</keyword>
<keyword evidence="5 9" id="KW-0297">G-protein coupled receptor</keyword>
<feature type="compositionally biased region" description="Polar residues" evidence="10">
    <location>
        <begin position="167"/>
        <end position="177"/>
    </location>
</feature>
<gene>
    <name evidence="13" type="ORF">PECUL_23A059752</name>
</gene>
<evidence type="ECO:0000256" key="1">
    <source>
        <dbReference type="ARBA" id="ARBA00004651"/>
    </source>
</evidence>
<dbReference type="GO" id="GO:0030425">
    <property type="term" value="C:dendrite"/>
    <property type="evidence" value="ECO:0007669"/>
    <property type="project" value="TreeGrafter"/>
</dbReference>
<dbReference type="GO" id="GO:0016907">
    <property type="term" value="F:G protein-coupled acetylcholine receptor activity"/>
    <property type="evidence" value="ECO:0007669"/>
    <property type="project" value="TreeGrafter"/>
</dbReference>
<comment type="subcellular location">
    <subcellularLocation>
        <location evidence="1">Cell membrane</location>
        <topology evidence="1">Multi-pass membrane protein</topology>
    </subcellularLocation>
</comment>
<evidence type="ECO:0000313" key="13">
    <source>
        <dbReference type="EMBL" id="CAH2303154.1"/>
    </source>
</evidence>
<dbReference type="PROSITE" id="PS00237">
    <property type="entry name" value="G_PROTEIN_RECEP_F1_1"/>
    <property type="match status" value="1"/>
</dbReference>